<evidence type="ECO:0000256" key="1">
    <source>
        <dbReference type="SAM" id="Phobius"/>
    </source>
</evidence>
<reference evidence="4" key="1">
    <citation type="journal article" date="2019" name="Int. J. Syst. Evol. Microbiol.">
        <title>The Global Catalogue of Microorganisms (GCM) 10K type strain sequencing project: providing services to taxonomists for standard genome sequencing and annotation.</title>
        <authorList>
            <consortium name="The Broad Institute Genomics Platform"/>
            <consortium name="The Broad Institute Genome Sequencing Center for Infectious Disease"/>
            <person name="Wu L."/>
            <person name="Ma J."/>
        </authorList>
    </citation>
    <scope>NUCLEOTIDE SEQUENCE [LARGE SCALE GENOMIC DNA]</scope>
    <source>
        <strain evidence="4">CGMCC 4.1415</strain>
    </source>
</reference>
<keyword evidence="4" id="KW-1185">Reference proteome</keyword>
<evidence type="ECO:0000259" key="2">
    <source>
        <dbReference type="Pfam" id="PF13400"/>
    </source>
</evidence>
<dbReference type="Proteomes" id="UP001596016">
    <property type="component" value="Unassembled WGS sequence"/>
</dbReference>
<feature type="domain" description="Putative Flp pilus-assembly TadG-like N-terminal" evidence="2">
    <location>
        <begin position="20"/>
        <end position="67"/>
    </location>
</feature>
<keyword evidence="1" id="KW-1133">Transmembrane helix</keyword>
<dbReference type="InterPro" id="IPR028087">
    <property type="entry name" value="Tad_N"/>
</dbReference>
<protein>
    <submittedName>
        <fullName evidence="3">Pilus assembly protein TadG-related protein</fullName>
    </submittedName>
</protein>
<dbReference type="EMBL" id="JBHSLL010000006">
    <property type="protein sequence ID" value="MFC5384605.1"/>
    <property type="molecule type" value="Genomic_DNA"/>
</dbReference>
<evidence type="ECO:0000313" key="4">
    <source>
        <dbReference type="Proteomes" id="UP001596016"/>
    </source>
</evidence>
<dbReference type="RefSeq" id="WP_378227455.1">
    <property type="nucleotide sequence ID" value="NZ_JBHSLL010000006.1"/>
</dbReference>
<dbReference type="Pfam" id="PF13400">
    <property type="entry name" value="Tad"/>
    <property type="match status" value="1"/>
</dbReference>
<gene>
    <name evidence="3" type="ORF">ACFPLB_01355</name>
</gene>
<name>A0ABW0GSJ7_9HYPH</name>
<sequence>MKRGNFIKHTLKHFVREASGNMLILSALTMPVILGCAGLAVEYGSAVALRAENQRISDLAAYAGAVAYAQQESEARMRAAALGVVVINGGDPLNATVHLVSSPLDPDSLAVRVDIAGVQPALLSSIISDVMRISVSAGATALVRSGEEDGGACIIALDPTQSGITLSGGTRLNAPECDIASNASIKAPCGTGIVAKKVTYGSAFDHCIWDNNVKEIVAQQTVTDPLAGHAGIAEAWNRISSVNSMQWPVKPPHNEPGGQDVNFVGGWNQSDVARVRSAMPPGCNATWVQPRWTVDCSDVPVSNEIRFGSITVAGGVTLDIDADDPVKRRYFVNGRMETGSSGTFIFNGGRWVIRDGLRIHGSASATFGAGEYIIGSGYYTNGGFNCGGNKHSVCVQGSGSLVFAGPSSFDFGYGIRVEGSTVTELGAGGGNYYHMGNPVTNSTSISVNGSARLRTGDVSRDNGFRIKGDVVTAGGTCIWLGSATQHDVDGHMTFGGGVHLGAGMWTVNGRFALGANGGGNVNCFGQDISLSAQDVTLVLSGKAIKPLGSCGETVFCATAGYRNVTLTAPDSGPTAGVAVIGPQLASVRYGALFTAGASSARISGAFYFPNGPLEMSGGAGVGGGSGSCFQAIASKVTLSGGTTGASNCVMNDAKGNAGNGVIVRIAR</sequence>
<comment type="caution">
    <text evidence="3">The sequence shown here is derived from an EMBL/GenBank/DDBJ whole genome shotgun (WGS) entry which is preliminary data.</text>
</comment>
<accession>A0ABW0GSJ7</accession>
<evidence type="ECO:0000313" key="3">
    <source>
        <dbReference type="EMBL" id="MFC5384605.1"/>
    </source>
</evidence>
<feature type="transmembrane region" description="Helical" evidence="1">
    <location>
        <begin position="21"/>
        <end position="41"/>
    </location>
</feature>
<keyword evidence="1" id="KW-0472">Membrane</keyword>
<keyword evidence="1" id="KW-0812">Transmembrane</keyword>
<proteinExistence type="predicted"/>
<organism evidence="3 4">
    <name type="scientific">Aquamicrobium segne</name>
    <dbReference type="NCBI Taxonomy" id="469547"/>
    <lineage>
        <taxon>Bacteria</taxon>
        <taxon>Pseudomonadati</taxon>
        <taxon>Pseudomonadota</taxon>
        <taxon>Alphaproteobacteria</taxon>
        <taxon>Hyphomicrobiales</taxon>
        <taxon>Phyllobacteriaceae</taxon>
        <taxon>Aquamicrobium</taxon>
    </lineage>
</organism>